<protein>
    <submittedName>
        <fullName evidence="1">Uncharacterized protein</fullName>
    </submittedName>
</protein>
<keyword evidence="2" id="KW-1185">Reference proteome</keyword>
<accession>A0A843VW94</accession>
<reference evidence="1" key="1">
    <citation type="submission" date="2017-07" db="EMBL/GenBank/DDBJ databases">
        <title>Taro Niue Genome Assembly and Annotation.</title>
        <authorList>
            <person name="Atibalentja N."/>
            <person name="Keating K."/>
            <person name="Fields C.J."/>
        </authorList>
    </citation>
    <scope>NUCLEOTIDE SEQUENCE</scope>
    <source>
        <strain evidence="1">Niue_2</strain>
        <tissue evidence="1">Leaf</tissue>
    </source>
</reference>
<comment type="caution">
    <text evidence="1">The sequence shown here is derived from an EMBL/GenBank/DDBJ whole genome shotgun (WGS) entry which is preliminary data.</text>
</comment>
<evidence type="ECO:0000313" key="1">
    <source>
        <dbReference type="EMBL" id="MQM01612.1"/>
    </source>
</evidence>
<dbReference type="Proteomes" id="UP000652761">
    <property type="component" value="Unassembled WGS sequence"/>
</dbReference>
<sequence>MHDAENTLCLLKPIFCLIGISGPTETRWIQIAEILVQVAGSSVVIMSTDTYRARKPELCLLPSVDSPFLAVDSLIDKGMRAISCSGRSLQIAADLPVAVQVATGRSDATRGLAGLARSGVNRGGLYRRVLDTTLMAGATPLISRRIAPSR</sequence>
<gene>
    <name evidence="1" type="ORF">Taro_034371</name>
</gene>
<dbReference type="AlphaFoldDB" id="A0A843VW94"/>
<proteinExistence type="predicted"/>
<organism evidence="1 2">
    <name type="scientific">Colocasia esculenta</name>
    <name type="common">Wild taro</name>
    <name type="synonym">Arum esculentum</name>
    <dbReference type="NCBI Taxonomy" id="4460"/>
    <lineage>
        <taxon>Eukaryota</taxon>
        <taxon>Viridiplantae</taxon>
        <taxon>Streptophyta</taxon>
        <taxon>Embryophyta</taxon>
        <taxon>Tracheophyta</taxon>
        <taxon>Spermatophyta</taxon>
        <taxon>Magnoliopsida</taxon>
        <taxon>Liliopsida</taxon>
        <taxon>Araceae</taxon>
        <taxon>Aroideae</taxon>
        <taxon>Colocasieae</taxon>
        <taxon>Colocasia</taxon>
    </lineage>
</organism>
<name>A0A843VW94_COLES</name>
<evidence type="ECO:0000313" key="2">
    <source>
        <dbReference type="Proteomes" id="UP000652761"/>
    </source>
</evidence>
<dbReference type="EMBL" id="NMUH01002708">
    <property type="protein sequence ID" value="MQM01612.1"/>
    <property type="molecule type" value="Genomic_DNA"/>
</dbReference>